<reference evidence="2 3" key="1">
    <citation type="submission" date="2021-01" db="EMBL/GenBank/DDBJ databases">
        <title>Genome seq and assembly of Devosia sp. G19.</title>
        <authorList>
            <person name="Chhetri G."/>
        </authorList>
    </citation>
    <scope>NUCLEOTIDE SEQUENCE [LARGE SCALE GENOMIC DNA]</scope>
    <source>
        <strain evidence="2 3">G19</strain>
    </source>
</reference>
<feature type="domain" description="FAD-binding" evidence="1">
    <location>
        <begin position="6"/>
        <end position="335"/>
    </location>
</feature>
<keyword evidence="2" id="KW-0503">Monooxygenase</keyword>
<dbReference type="Pfam" id="PF01494">
    <property type="entry name" value="FAD_binding_3"/>
    <property type="match status" value="1"/>
</dbReference>
<dbReference type="PRINTS" id="PR00420">
    <property type="entry name" value="RNGMNOXGNASE"/>
</dbReference>
<protein>
    <submittedName>
        <fullName evidence="2">FAD-dependent monooxygenase</fullName>
    </submittedName>
</protein>
<dbReference type="InterPro" id="IPR051704">
    <property type="entry name" value="FAD_aromatic-hydroxylase"/>
</dbReference>
<dbReference type="Gene3D" id="3.30.9.10">
    <property type="entry name" value="D-Amino Acid Oxidase, subunit A, domain 2"/>
    <property type="match status" value="1"/>
</dbReference>
<dbReference type="PANTHER" id="PTHR46865:SF2">
    <property type="entry name" value="MONOOXYGENASE"/>
    <property type="match status" value="1"/>
</dbReference>
<dbReference type="InterPro" id="IPR036188">
    <property type="entry name" value="FAD/NAD-bd_sf"/>
</dbReference>
<keyword evidence="3" id="KW-1185">Reference proteome</keyword>
<evidence type="ECO:0000313" key="3">
    <source>
        <dbReference type="Proteomes" id="UP000595460"/>
    </source>
</evidence>
<dbReference type="SUPFAM" id="SSF51905">
    <property type="entry name" value="FAD/NAD(P)-binding domain"/>
    <property type="match status" value="1"/>
</dbReference>
<accession>A0ABX7BZ79</accession>
<dbReference type="InterPro" id="IPR002938">
    <property type="entry name" value="FAD-bd"/>
</dbReference>
<dbReference type="GO" id="GO:0004497">
    <property type="term" value="F:monooxygenase activity"/>
    <property type="evidence" value="ECO:0007669"/>
    <property type="project" value="UniProtKB-KW"/>
</dbReference>
<dbReference type="Gene3D" id="3.50.50.60">
    <property type="entry name" value="FAD/NAD(P)-binding domain"/>
    <property type="match status" value="1"/>
</dbReference>
<dbReference type="EMBL" id="CP068047">
    <property type="protein sequence ID" value="QQR37265.1"/>
    <property type="molecule type" value="Genomic_DNA"/>
</dbReference>
<sequence length="397" mass="42290">MSQVKSVLIAGAGIAGPALAFWLGKLGLNATIVERAPALRTGGYAVDFRGTAIDVLNRMGLLEQVRACDTHMGDMIYVDRNDRQMAVLPAAAMSGEIEIIRGDLVGILHDATKAGTEYIFGDAIAFIENKPDGVEVIFESGIKRHFDLVVGADGLRSSLRRMAFGPEAAQVQDLGLYASIFSVPNTLGLDYSGRLFSAPGSLAGVYSARQNREARTMFFFNSPEPLGNLRDVAAQKGAIRHRYQGQGWHVPQLLKHMDNAADFYFDSVSLVSLPKWSKGRIGLLGDAACCASPLSGMGTGLAVVGAYILAHELAACGSDFVSAFANYQARMQPFATASQKLAMSARGGFVPNSSFGIAVRNLMLKVLPLMPGNVIMKPVQDAAETVTLSPDGWAEAA</sequence>
<dbReference type="PANTHER" id="PTHR46865">
    <property type="entry name" value="OXIDOREDUCTASE-RELATED"/>
    <property type="match status" value="1"/>
</dbReference>
<evidence type="ECO:0000259" key="1">
    <source>
        <dbReference type="Pfam" id="PF01494"/>
    </source>
</evidence>
<organism evidence="2 3">
    <name type="scientific">Devosia oryziradicis</name>
    <dbReference type="NCBI Taxonomy" id="2801335"/>
    <lineage>
        <taxon>Bacteria</taxon>
        <taxon>Pseudomonadati</taxon>
        <taxon>Pseudomonadota</taxon>
        <taxon>Alphaproteobacteria</taxon>
        <taxon>Hyphomicrobiales</taxon>
        <taxon>Devosiaceae</taxon>
        <taxon>Devosia</taxon>
    </lineage>
</organism>
<keyword evidence="2" id="KW-0560">Oxidoreductase</keyword>
<dbReference type="Proteomes" id="UP000595460">
    <property type="component" value="Chromosome"/>
</dbReference>
<dbReference type="RefSeq" id="WP_201661091.1">
    <property type="nucleotide sequence ID" value="NZ_CP068047.1"/>
</dbReference>
<name>A0ABX7BZ79_9HYPH</name>
<gene>
    <name evidence="2" type="ORF">JI749_06555</name>
</gene>
<proteinExistence type="predicted"/>
<evidence type="ECO:0000313" key="2">
    <source>
        <dbReference type="EMBL" id="QQR37265.1"/>
    </source>
</evidence>